<keyword evidence="7 12" id="KW-0798">TonB box</keyword>
<feature type="chain" id="PRO_5037368795" evidence="13">
    <location>
        <begin position="26"/>
        <end position="727"/>
    </location>
</feature>
<organism evidence="16 17">
    <name type="scientific">Undibacterium baiyunense</name>
    <dbReference type="NCBI Taxonomy" id="2828731"/>
    <lineage>
        <taxon>Bacteria</taxon>
        <taxon>Pseudomonadati</taxon>
        <taxon>Pseudomonadota</taxon>
        <taxon>Betaproteobacteria</taxon>
        <taxon>Burkholderiales</taxon>
        <taxon>Oxalobacteraceae</taxon>
        <taxon>Undibacterium</taxon>
    </lineage>
</organism>
<reference evidence="16 17" key="1">
    <citation type="submission" date="2021-04" db="EMBL/GenBank/DDBJ databases">
        <title>novel species isolated from subtropical streams in China.</title>
        <authorList>
            <person name="Lu H."/>
        </authorList>
    </citation>
    <scope>NUCLEOTIDE SEQUENCE [LARGE SCALE GENOMIC DNA]</scope>
    <source>
        <strain evidence="16 17">BYS107W</strain>
    </source>
</reference>
<evidence type="ECO:0000256" key="2">
    <source>
        <dbReference type="ARBA" id="ARBA00009810"/>
    </source>
</evidence>
<keyword evidence="3 11" id="KW-0813">Transport</keyword>
<comment type="subcellular location">
    <subcellularLocation>
        <location evidence="1 11">Cell outer membrane</location>
        <topology evidence="1 11">Multi-pass membrane protein</topology>
    </subcellularLocation>
</comment>
<keyword evidence="5 11" id="KW-0812">Transmembrane</keyword>
<proteinExistence type="inferred from homology"/>
<dbReference type="GO" id="GO:0009279">
    <property type="term" value="C:cell outer membrane"/>
    <property type="evidence" value="ECO:0007669"/>
    <property type="project" value="UniProtKB-SubCell"/>
</dbReference>
<dbReference type="RefSeq" id="WP_212684471.1">
    <property type="nucleotide sequence ID" value="NZ_JAGSPM010000006.1"/>
</dbReference>
<dbReference type="GO" id="GO:0015344">
    <property type="term" value="F:siderophore uptake transmembrane transporter activity"/>
    <property type="evidence" value="ECO:0007669"/>
    <property type="project" value="TreeGrafter"/>
</dbReference>
<evidence type="ECO:0000256" key="10">
    <source>
        <dbReference type="ARBA" id="ARBA00023237"/>
    </source>
</evidence>
<evidence type="ECO:0000256" key="7">
    <source>
        <dbReference type="ARBA" id="ARBA00023077"/>
    </source>
</evidence>
<keyword evidence="6 13" id="KW-0732">Signal</keyword>
<keyword evidence="10 11" id="KW-0998">Cell outer membrane</keyword>
<dbReference type="PANTHER" id="PTHR30069">
    <property type="entry name" value="TONB-DEPENDENT OUTER MEMBRANE RECEPTOR"/>
    <property type="match status" value="1"/>
</dbReference>
<evidence type="ECO:0000256" key="12">
    <source>
        <dbReference type="RuleBase" id="RU003357"/>
    </source>
</evidence>
<evidence type="ECO:0000256" key="1">
    <source>
        <dbReference type="ARBA" id="ARBA00004571"/>
    </source>
</evidence>
<dbReference type="InterPro" id="IPR039426">
    <property type="entry name" value="TonB-dep_rcpt-like"/>
</dbReference>
<feature type="domain" description="TonB-dependent receptor-like beta-barrel" evidence="14">
    <location>
        <begin position="292"/>
        <end position="689"/>
    </location>
</feature>
<keyword evidence="9 16" id="KW-0675">Receptor</keyword>
<evidence type="ECO:0000256" key="5">
    <source>
        <dbReference type="ARBA" id="ARBA00022692"/>
    </source>
</evidence>
<evidence type="ECO:0000313" key="17">
    <source>
        <dbReference type="Proteomes" id="UP000680158"/>
    </source>
</evidence>
<dbReference type="PANTHER" id="PTHR30069:SF29">
    <property type="entry name" value="HEMOGLOBIN AND HEMOGLOBIN-HAPTOGLOBIN-BINDING PROTEIN 1-RELATED"/>
    <property type="match status" value="1"/>
</dbReference>
<dbReference type="EMBL" id="JAGSPM010000006">
    <property type="protein sequence ID" value="MBR7747154.1"/>
    <property type="molecule type" value="Genomic_DNA"/>
</dbReference>
<evidence type="ECO:0000256" key="13">
    <source>
        <dbReference type="SAM" id="SignalP"/>
    </source>
</evidence>
<evidence type="ECO:0000259" key="15">
    <source>
        <dbReference type="Pfam" id="PF07715"/>
    </source>
</evidence>
<dbReference type="Pfam" id="PF00593">
    <property type="entry name" value="TonB_dep_Rec_b-barrel"/>
    <property type="match status" value="1"/>
</dbReference>
<evidence type="ECO:0000256" key="8">
    <source>
        <dbReference type="ARBA" id="ARBA00023136"/>
    </source>
</evidence>
<dbReference type="InterPro" id="IPR036942">
    <property type="entry name" value="Beta-barrel_TonB_sf"/>
</dbReference>
<accession>A0A941I4N9</accession>
<protein>
    <submittedName>
        <fullName evidence="16">TonB-dependent receptor</fullName>
    </submittedName>
</protein>
<dbReference type="Gene3D" id="2.170.130.10">
    <property type="entry name" value="TonB-dependent receptor, plug domain"/>
    <property type="match status" value="1"/>
</dbReference>
<sequence length="727" mass="82954">MPFKTSTLLQASLLATACLCSPIQAQTQAASTNVKQESSQEKIQAVEVKAKSEIENLSRDAAAKNIVSNADLARYGDTNITEAMKRVPGVIVIKGVMQLPGLNSGYTQILVDNEPPRGININDIPMQSIERVEIYRLGSAEFSSQGIAGTINIVLKKIPQTKQQNINFGVTHELKTSPYVTWTSSDKWDEWSYSLTTSARKYVSYSKGEMQSYEYNRRNELIRAYSTADNSEFPVKSFYVSPVIQYKKPDGLNLKLTSYVQTSEGQNTAEQEYFFQKGSPVPYPRIHRSNKLHDINGGTTLKVLDKLGEVTKIDLSVGLSGKRNQFRDQDSNFDQQNRLLFDRQVHSQELENRINTSLKLSVLTVEEHDLVGGINLSSINNRQQRHQELTGPFPPPVLIVDREPHQNTHSVVNNYAAFVQDEWRFRKESSAYLGLRWESVAVSSEGTAQLSARNISSVWSPILQTLWQLNSENTDRLRFGVSRTFKAPGNFFLIHPKFVLPNNSEQNPSIHGNPMLKPELAWSLEASYEHNDTKELTYSAKFIVRRISDLHRMETKFINDFWWRQVVNAGNGVSKRVDLNTQFPLKRFWVESPDINLSFNISKNWSSVSYLPAPDNKLTSTPMNASLNLDYNSTNLPLSLGGNWRYRQSQPYLLAENQRSSSPSSIELDIYGLWKFTPKTKLRLAIDNLLNRRFHNLMQWFNPESEVSQYSSNRYYRQLKLSFDHSF</sequence>
<evidence type="ECO:0000259" key="14">
    <source>
        <dbReference type="Pfam" id="PF00593"/>
    </source>
</evidence>
<evidence type="ECO:0000256" key="11">
    <source>
        <dbReference type="PROSITE-ProRule" id="PRU01360"/>
    </source>
</evidence>
<gene>
    <name evidence="16" type="ORF">KDM92_11220</name>
</gene>
<evidence type="ECO:0000256" key="6">
    <source>
        <dbReference type="ARBA" id="ARBA00022729"/>
    </source>
</evidence>
<dbReference type="PROSITE" id="PS52016">
    <property type="entry name" value="TONB_DEPENDENT_REC_3"/>
    <property type="match status" value="1"/>
</dbReference>
<keyword evidence="4 11" id="KW-1134">Transmembrane beta strand</keyword>
<dbReference type="Proteomes" id="UP000680158">
    <property type="component" value="Unassembled WGS sequence"/>
</dbReference>
<feature type="domain" description="TonB-dependent receptor plug" evidence="15">
    <location>
        <begin position="62"/>
        <end position="150"/>
    </location>
</feature>
<comment type="caution">
    <text evidence="16">The sequence shown here is derived from an EMBL/GenBank/DDBJ whole genome shotgun (WGS) entry which is preliminary data.</text>
</comment>
<dbReference type="InterPro" id="IPR012910">
    <property type="entry name" value="Plug_dom"/>
</dbReference>
<keyword evidence="17" id="KW-1185">Reference proteome</keyword>
<evidence type="ECO:0000256" key="9">
    <source>
        <dbReference type="ARBA" id="ARBA00023170"/>
    </source>
</evidence>
<dbReference type="PROSITE" id="PS51257">
    <property type="entry name" value="PROKAR_LIPOPROTEIN"/>
    <property type="match status" value="1"/>
</dbReference>
<feature type="signal peptide" evidence="13">
    <location>
        <begin position="1"/>
        <end position="25"/>
    </location>
</feature>
<dbReference type="Pfam" id="PF07715">
    <property type="entry name" value="Plug"/>
    <property type="match status" value="1"/>
</dbReference>
<dbReference type="SUPFAM" id="SSF56935">
    <property type="entry name" value="Porins"/>
    <property type="match status" value="1"/>
</dbReference>
<comment type="similarity">
    <text evidence="2 11 12">Belongs to the TonB-dependent receptor family.</text>
</comment>
<keyword evidence="8 11" id="KW-0472">Membrane</keyword>
<dbReference type="GO" id="GO:0044718">
    <property type="term" value="P:siderophore transmembrane transport"/>
    <property type="evidence" value="ECO:0007669"/>
    <property type="project" value="TreeGrafter"/>
</dbReference>
<evidence type="ECO:0000313" key="16">
    <source>
        <dbReference type="EMBL" id="MBR7747154.1"/>
    </source>
</evidence>
<dbReference type="InterPro" id="IPR037066">
    <property type="entry name" value="Plug_dom_sf"/>
</dbReference>
<dbReference type="AlphaFoldDB" id="A0A941I4N9"/>
<dbReference type="InterPro" id="IPR000531">
    <property type="entry name" value="Beta-barrel_TonB"/>
</dbReference>
<evidence type="ECO:0000256" key="4">
    <source>
        <dbReference type="ARBA" id="ARBA00022452"/>
    </source>
</evidence>
<evidence type="ECO:0000256" key="3">
    <source>
        <dbReference type="ARBA" id="ARBA00022448"/>
    </source>
</evidence>
<dbReference type="Gene3D" id="2.40.170.20">
    <property type="entry name" value="TonB-dependent receptor, beta-barrel domain"/>
    <property type="match status" value="1"/>
</dbReference>
<name>A0A941I4N9_9BURK</name>